<keyword evidence="2" id="KW-1185">Reference proteome</keyword>
<accession>A0A3P7THH9</accession>
<evidence type="ECO:0000313" key="2">
    <source>
        <dbReference type="Proteomes" id="UP000280834"/>
    </source>
</evidence>
<proteinExistence type="predicted"/>
<dbReference type="Proteomes" id="UP000280834">
    <property type="component" value="Unassembled WGS sequence"/>
</dbReference>
<evidence type="ECO:0000313" key="1">
    <source>
        <dbReference type="EMBL" id="VDO20766.1"/>
    </source>
</evidence>
<organism evidence="1 2">
    <name type="scientific">Brugia timori</name>
    <dbReference type="NCBI Taxonomy" id="42155"/>
    <lineage>
        <taxon>Eukaryota</taxon>
        <taxon>Metazoa</taxon>
        <taxon>Ecdysozoa</taxon>
        <taxon>Nematoda</taxon>
        <taxon>Chromadorea</taxon>
        <taxon>Rhabditida</taxon>
        <taxon>Spirurina</taxon>
        <taxon>Spiruromorpha</taxon>
        <taxon>Filarioidea</taxon>
        <taxon>Onchocercidae</taxon>
        <taxon>Brugia</taxon>
    </lineage>
</organism>
<reference evidence="1 2" key="1">
    <citation type="submission" date="2018-11" db="EMBL/GenBank/DDBJ databases">
        <authorList>
            <consortium name="Pathogen Informatics"/>
        </authorList>
    </citation>
    <scope>NUCLEOTIDE SEQUENCE [LARGE SCALE GENOMIC DNA]</scope>
</reference>
<protein>
    <submittedName>
        <fullName evidence="1">Uncharacterized protein</fullName>
    </submittedName>
</protein>
<dbReference type="EMBL" id="UZAG01015484">
    <property type="protein sequence ID" value="VDO20766.1"/>
    <property type="molecule type" value="Genomic_DNA"/>
</dbReference>
<name>A0A3P7THH9_9BILA</name>
<dbReference type="AlphaFoldDB" id="A0A3P7THH9"/>
<sequence>MYFLLLPQKYFLNVTKFTIKYSFLICKSSIALLLPHHFYIICSIMIVSSDYVR</sequence>
<gene>
    <name evidence="1" type="ORF">BTMF_LOCUS6065</name>
</gene>